<dbReference type="EMBL" id="MU002252">
    <property type="protein sequence ID" value="KAF2788052.1"/>
    <property type="molecule type" value="Genomic_DNA"/>
</dbReference>
<name>A0A6A6WVE2_9PLEO</name>
<feature type="transmembrane region" description="Helical" evidence="1">
    <location>
        <begin position="161"/>
        <end position="184"/>
    </location>
</feature>
<protein>
    <submittedName>
        <fullName evidence="2">Uncharacterized protein</fullName>
    </submittedName>
</protein>
<gene>
    <name evidence="2" type="ORF">K505DRAFT_421370</name>
</gene>
<feature type="transmembrane region" description="Helical" evidence="1">
    <location>
        <begin position="190"/>
        <end position="215"/>
    </location>
</feature>
<dbReference type="Proteomes" id="UP000799757">
    <property type="component" value="Unassembled WGS sequence"/>
</dbReference>
<reference evidence="2" key="1">
    <citation type="journal article" date="2020" name="Stud. Mycol.">
        <title>101 Dothideomycetes genomes: a test case for predicting lifestyles and emergence of pathogens.</title>
        <authorList>
            <person name="Haridas S."/>
            <person name="Albert R."/>
            <person name="Binder M."/>
            <person name="Bloem J."/>
            <person name="Labutti K."/>
            <person name="Salamov A."/>
            <person name="Andreopoulos B."/>
            <person name="Baker S."/>
            <person name="Barry K."/>
            <person name="Bills G."/>
            <person name="Bluhm B."/>
            <person name="Cannon C."/>
            <person name="Castanera R."/>
            <person name="Culley D."/>
            <person name="Daum C."/>
            <person name="Ezra D."/>
            <person name="Gonzalez J."/>
            <person name="Henrissat B."/>
            <person name="Kuo A."/>
            <person name="Liang C."/>
            <person name="Lipzen A."/>
            <person name="Lutzoni F."/>
            <person name="Magnuson J."/>
            <person name="Mondo S."/>
            <person name="Nolan M."/>
            <person name="Ohm R."/>
            <person name="Pangilinan J."/>
            <person name="Park H.-J."/>
            <person name="Ramirez L."/>
            <person name="Alfaro M."/>
            <person name="Sun H."/>
            <person name="Tritt A."/>
            <person name="Yoshinaga Y."/>
            <person name="Zwiers L.-H."/>
            <person name="Turgeon B."/>
            <person name="Goodwin S."/>
            <person name="Spatafora J."/>
            <person name="Crous P."/>
            <person name="Grigoriev I."/>
        </authorList>
    </citation>
    <scope>NUCLEOTIDE SEQUENCE</scope>
    <source>
        <strain evidence="2">CBS 109.77</strain>
    </source>
</reference>
<dbReference type="AlphaFoldDB" id="A0A6A6WVE2"/>
<sequence length="221" mass="23868">MSSTTVVSAIGPTTIDPCTNGSDTTKPDIEWRFVVLKKGHSVLYTLPLKSGQTGATIMQLLKKEYEATKPAAHWFYDHLQLEDAVISQSCIGDPEAQDYPRKVIIESSTPRVDLTKAFHDLSLLHGTDFIRLHEQFSVGVGPRSISHQCHAILIKKATSKYMVIGAVTAAILFSIIFGIVTGLLVKDAKIGLTTSAGIVGIFAFIQASLCGAGSLRSNRPL</sequence>
<proteinExistence type="predicted"/>
<keyword evidence="3" id="KW-1185">Reference proteome</keyword>
<keyword evidence="1" id="KW-0812">Transmembrane</keyword>
<dbReference type="OrthoDB" id="3783066at2759"/>
<keyword evidence="1" id="KW-1133">Transmembrane helix</keyword>
<evidence type="ECO:0000313" key="3">
    <source>
        <dbReference type="Proteomes" id="UP000799757"/>
    </source>
</evidence>
<keyword evidence="1" id="KW-0472">Membrane</keyword>
<accession>A0A6A6WVE2</accession>
<evidence type="ECO:0000313" key="2">
    <source>
        <dbReference type="EMBL" id="KAF2788052.1"/>
    </source>
</evidence>
<evidence type="ECO:0000256" key="1">
    <source>
        <dbReference type="SAM" id="Phobius"/>
    </source>
</evidence>
<organism evidence="2 3">
    <name type="scientific">Melanomma pulvis-pyrius CBS 109.77</name>
    <dbReference type="NCBI Taxonomy" id="1314802"/>
    <lineage>
        <taxon>Eukaryota</taxon>
        <taxon>Fungi</taxon>
        <taxon>Dikarya</taxon>
        <taxon>Ascomycota</taxon>
        <taxon>Pezizomycotina</taxon>
        <taxon>Dothideomycetes</taxon>
        <taxon>Pleosporomycetidae</taxon>
        <taxon>Pleosporales</taxon>
        <taxon>Melanommataceae</taxon>
        <taxon>Melanomma</taxon>
    </lineage>
</organism>